<feature type="compositionally biased region" description="Polar residues" evidence="1">
    <location>
        <begin position="327"/>
        <end position="365"/>
    </location>
</feature>
<dbReference type="GO" id="GO:0003676">
    <property type="term" value="F:nucleic acid binding"/>
    <property type="evidence" value="ECO:0007669"/>
    <property type="project" value="InterPro"/>
</dbReference>
<feature type="domain" description="Integrase catalytic" evidence="2">
    <location>
        <begin position="49"/>
        <end position="237"/>
    </location>
</feature>
<reference evidence="4" key="1">
    <citation type="submission" date="2016-11" db="UniProtKB">
        <authorList>
            <consortium name="WormBaseParasite"/>
        </authorList>
    </citation>
    <scope>IDENTIFICATION</scope>
</reference>
<dbReference type="InterPro" id="IPR041588">
    <property type="entry name" value="Integrase_H2C2"/>
</dbReference>
<dbReference type="InterPro" id="IPR036397">
    <property type="entry name" value="RNaseH_sf"/>
</dbReference>
<sequence>MAAVREHYWIPQLRRQVRTVIKRCIPCQRMNNSPYKYPDMADLPNRRVVRSRPFAHVGLDYFGPLTIASGKSNSSKVYGCILTCTTTRLIHLELVTDMTTQSFINALRRFIARRGVPSTITSDNAHTFTLGDQILANLTKHFDREPEVDRLMSKHGITWHYNIPYSPWQGGFYERLIKIVKHSLYKTLGKKVVNLDNLSTLLTETEACLNTRPLTYQEESWESQPILRPIDFIQKDITLTFPFEEIRKTTSEYLTAADMLLLKTRKEAEEALRDSHSRTEKFWEIWQSQYLKNLREHHQQNLRGKREGTDVPRVDDVDCQTVPINERGNTSSRSGTAEQNTHSKTDQFTNSPGNHRTTQSRVEIR</sequence>
<evidence type="ECO:0000259" key="2">
    <source>
        <dbReference type="PROSITE" id="PS50994"/>
    </source>
</evidence>
<dbReference type="PANTHER" id="PTHR47331">
    <property type="entry name" value="PHD-TYPE DOMAIN-CONTAINING PROTEIN"/>
    <property type="match status" value="1"/>
</dbReference>
<feature type="compositionally biased region" description="Basic and acidic residues" evidence="1">
    <location>
        <begin position="301"/>
        <end position="316"/>
    </location>
</feature>
<proteinExistence type="predicted"/>
<evidence type="ECO:0000313" key="4">
    <source>
        <dbReference type="WBParaSite" id="Hba_10960"/>
    </source>
</evidence>
<organism evidence="3 4">
    <name type="scientific">Heterorhabditis bacteriophora</name>
    <name type="common">Entomopathogenic nematode worm</name>
    <dbReference type="NCBI Taxonomy" id="37862"/>
    <lineage>
        <taxon>Eukaryota</taxon>
        <taxon>Metazoa</taxon>
        <taxon>Ecdysozoa</taxon>
        <taxon>Nematoda</taxon>
        <taxon>Chromadorea</taxon>
        <taxon>Rhabditida</taxon>
        <taxon>Rhabditina</taxon>
        <taxon>Rhabditomorpha</taxon>
        <taxon>Strongyloidea</taxon>
        <taxon>Heterorhabditidae</taxon>
        <taxon>Heterorhabditis</taxon>
    </lineage>
</organism>
<dbReference type="InterPro" id="IPR012337">
    <property type="entry name" value="RNaseH-like_sf"/>
</dbReference>
<dbReference type="WBParaSite" id="Hba_10960">
    <property type="protein sequence ID" value="Hba_10960"/>
    <property type="gene ID" value="Hba_10960"/>
</dbReference>
<dbReference type="SUPFAM" id="SSF53098">
    <property type="entry name" value="Ribonuclease H-like"/>
    <property type="match status" value="1"/>
</dbReference>
<feature type="region of interest" description="Disordered" evidence="1">
    <location>
        <begin position="301"/>
        <end position="365"/>
    </location>
</feature>
<evidence type="ECO:0000313" key="3">
    <source>
        <dbReference type="Proteomes" id="UP000095283"/>
    </source>
</evidence>
<dbReference type="GO" id="GO:0015074">
    <property type="term" value="P:DNA integration"/>
    <property type="evidence" value="ECO:0007669"/>
    <property type="project" value="InterPro"/>
</dbReference>
<dbReference type="InterPro" id="IPR001584">
    <property type="entry name" value="Integrase_cat-core"/>
</dbReference>
<dbReference type="Pfam" id="PF00665">
    <property type="entry name" value="rve"/>
    <property type="match status" value="1"/>
</dbReference>
<dbReference type="PROSITE" id="PS50994">
    <property type="entry name" value="INTEGRASE"/>
    <property type="match status" value="1"/>
</dbReference>
<evidence type="ECO:0000256" key="1">
    <source>
        <dbReference type="SAM" id="MobiDB-lite"/>
    </source>
</evidence>
<protein>
    <submittedName>
        <fullName evidence="4">Integrase catalytic domain-containing protein</fullName>
    </submittedName>
</protein>
<name>A0A1I7X086_HETBA</name>
<dbReference type="AlphaFoldDB" id="A0A1I7X086"/>
<accession>A0A1I7X086</accession>
<dbReference type="Pfam" id="PF17921">
    <property type="entry name" value="Integrase_H2C2"/>
    <property type="match status" value="1"/>
</dbReference>
<dbReference type="Proteomes" id="UP000095283">
    <property type="component" value="Unplaced"/>
</dbReference>
<keyword evidence="3" id="KW-1185">Reference proteome</keyword>
<dbReference type="Gene3D" id="3.30.420.10">
    <property type="entry name" value="Ribonuclease H-like superfamily/Ribonuclease H"/>
    <property type="match status" value="1"/>
</dbReference>